<reference evidence="1 2" key="1">
    <citation type="submission" date="2018-08" db="EMBL/GenBank/DDBJ databases">
        <title>A genome reference for cultivated species of the human gut microbiota.</title>
        <authorList>
            <person name="Zou Y."/>
            <person name="Xue W."/>
            <person name="Luo G."/>
        </authorList>
    </citation>
    <scope>NUCLEOTIDE SEQUENCE [LARGE SCALE GENOMIC DNA]</scope>
    <source>
        <strain evidence="1 2">TF05-11AC</strain>
    </source>
</reference>
<protein>
    <submittedName>
        <fullName evidence="1">Uncharacterized protein</fullName>
    </submittedName>
</protein>
<proteinExistence type="predicted"/>
<dbReference type="AlphaFoldDB" id="A0A3E4TS23"/>
<dbReference type="RefSeq" id="WP_082197809.1">
    <property type="nucleotide sequence ID" value="NZ_QRQF01000046.1"/>
</dbReference>
<name>A0A3E4TS23_9FIRM</name>
<evidence type="ECO:0000313" key="1">
    <source>
        <dbReference type="EMBL" id="RGL94208.1"/>
    </source>
</evidence>
<evidence type="ECO:0000313" key="2">
    <source>
        <dbReference type="Proteomes" id="UP000261257"/>
    </source>
</evidence>
<dbReference type="Proteomes" id="UP000261257">
    <property type="component" value="Unassembled WGS sequence"/>
</dbReference>
<comment type="caution">
    <text evidence="1">The sequence shown here is derived from an EMBL/GenBank/DDBJ whole genome shotgun (WGS) entry which is preliminary data.</text>
</comment>
<sequence length="31" mass="3576">MRRQLNGLVDILQSNFKMGPYSNTLFLFSGK</sequence>
<accession>A0A3E4TS23</accession>
<dbReference type="EMBL" id="QSSQ01000054">
    <property type="protein sequence ID" value="RGL94208.1"/>
    <property type="molecule type" value="Genomic_DNA"/>
</dbReference>
<organism evidence="1 2">
    <name type="scientific">Hungatella hathewayi</name>
    <dbReference type="NCBI Taxonomy" id="154046"/>
    <lineage>
        <taxon>Bacteria</taxon>
        <taxon>Bacillati</taxon>
        <taxon>Bacillota</taxon>
        <taxon>Clostridia</taxon>
        <taxon>Lachnospirales</taxon>
        <taxon>Lachnospiraceae</taxon>
        <taxon>Hungatella</taxon>
    </lineage>
</organism>
<gene>
    <name evidence="1" type="ORF">DXC39_29825</name>
</gene>